<keyword evidence="4" id="KW-0238">DNA-binding</keyword>
<feature type="compositionally biased region" description="Low complexity" evidence="8">
    <location>
        <begin position="27"/>
        <end position="57"/>
    </location>
</feature>
<reference evidence="12 13" key="1">
    <citation type="submission" date="2012-08" db="EMBL/GenBank/DDBJ databases">
        <title>Oryza genome evolution.</title>
        <authorList>
            <person name="Wing R.A."/>
        </authorList>
    </citation>
    <scope>NUCLEOTIDE SEQUENCE</scope>
</reference>
<dbReference type="GO" id="GO:0043565">
    <property type="term" value="F:sequence-specific DNA binding"/>
    <property type="evidence" value="ECO:0007669"/>
    <property type="project" value="TreeGrafter"/>
</dbReference>
<comment type="subcellular location">
    <subcellularLocation>
        <location evidence="1">Nucleus</location>
    </subcellularLocation>
</comment>
<evidence type="ECO:0000256" key="4">
    <source>
        <dbReference type="ARBA" id="ARBA00023125"/>
    </source>
</evidence>
<dbReference type="GO" id="GO:0005516">
    <property type="term" value="F:calmodulin binding"/>
    <property type="evidence" value="ECO:0007669"/>
    <property type="project" value="InterPro"/>
</dbReference>
<protein>
    <submittedName>
        <fullName evidence="12">Uncharacterized protein</fullName>
    </submittedName>
</protein>
<dbReference type="eggNOG" id="ENOG502QQ42">
    <property type="taxonomic scope" value="Eukaryota"/>
</dbReference>
<evidence type="ECO:0000256" key="7">
    <source>
        <dbReference type="ARBA" id="ARBA00023242"/>
    </source>
</evidence>
<feature type="region of interest" description="Disordered" evidence="8">
    <location>
        <begin position="1"/>
        <end position="99"/>
    </location>
</feature>
<keyword evidence="3" id="KW-0805">Transcription regulation</keyword>
<feature type="domain" description="Calmodulin binding protein-like N-terminal" evidence="9">
    <location>
        <begin position="168"/>
        <end position="315"/>
    </location>
</feature>
<dbReference type="PANTHER" id="PTHR31713:SF96">
    <property type="entry name" value="OS02G0562300 PROTEIN"/>
    <property type="match status" value="1"/>
</dbReference>
<evidence type="ECO:0000259" key="9">
    <source>
        <dbReference type="Pfam" id="PF07887"/>
    </source>
</evidence>
<reference evidence="13" key="2">
    <citation type="submission" date="2013-12" db="EMBL/GenBank/DDBJ databases">
        <authorList>
            <person name="Yu Y."/>
            <person name="Lee S."/>
            <person name="de Baynast K."/>
            <person name="Wissotski M."/>
            <person name="Liu L."/>
            <person name="Talag J."/>
            <person name="Goicoechea J."/>
            <person name="Angelova A."/>
            <person name="Jetty R."/>
            <person name="Kudrna D."/>
            <person name="Golser W."/>
            <person name="Rivera L."/>
            <person name="Zhang J."/>
            <person name="Wing R."/>
        </authorList>
    </citation>
    <scope>NUCLEOTIDE SEQUENCE</scope>
</reference>
<keyword evidence="13" id="KW-1185">Reference proteome</keyword>
<dbReference type="GO" id="GO:0080142">
    <property type="term" value="P:regulation of salicylic acid biosynthetic process"/>
    <property type="evidence" value="ECO:0007669"/>
    <property type="project" value="TreeGrafter"/>
</dbReference>
<evidence type="ECO:0000256" key="8">
    <source>
        <dbReference type="SAM" id="MobiDB-lite"/>
    </source>
</evidence>
<dbReference type="InterPro" id="IPR046830">
    <property type="entry name" value="Calmod_bind_M"/>
</dbReference>
<evidence type="ECO:0000313" key="12">
    <source>
        <dbReference type="EnsemblPlants" id="LPERR02G16830.2"/>
    </source>
</evidence>
<name>A0A0D9VH70_9ORYZ</name>
<feature type="region of interest" description="Disordered" evidence="8">
    <location>
        <begin position="594"/>
        <end position="614"/>
    </location>
</feature>
<dbReference type="Pfam" id="PF20452">
    <property type="entry name" value="Calmod_bind_C"/>
    <property type="match status" value="1"/>
</dbReference>
<dbReference type="InterPro" id="IPR012416">
    <property type="entry name" value="CBP60"/>
</dbReference>
<feature type="compositionally biased region" description="Basic residues" evidence="8">
    <location>
        <begin position="16"/>
        <end position="26"/>
    </location>
</feature>
<organism evidence="12 13">
    <name type="scientific">Leersia perrieri</name>
    <dbReference type="NCBI Taxonomy" id="77586"/>
    <lineage>
        <taxon>Eukaryota</taxon>
        <taxon>Viridiplantae</taxon>
        <taxon>Streptophyta</taxon>
        <taxon>Embryophyta</taxon>
        <taxon>Tracheophyta</taxon>
        <taxon>Spermatophyta</taxon>
        <taxon>Magnoliopsida</taxon>
        <taxon>Liliopsida</taxon>
        <taxon>Poales</taxon>
        <taxon>Poaceae</taxon>
        <taxon>BOP clade</taxon>
        <taxon>Oryzoideae</taxon>
        <taxon>Oryzeae</taxon>
        <taxon>Oryzinae</taxon>
        <taxon>Leersia</taxon>
    </lineage>
</organism>
<dbReference type="InterPro" id="IPR046829">
    <property type="entry name" value="Calmod_bind_C"/>
</dbReference>
<sequence length="719" mass="78933">MRMLSAHSERGERRSLARAHTHRSRTRACAAAQISASSSPATARIRRSSQSSLSDLTSGGGGGGDGGRRQGRSLQRSGSKRVLDPTGGGAGGDDDDHAAKRPRVPALASVIVEALKVDSLQKLCSSLEPILRRVVSEEVERALAKLGPARIQGRSSPKRIEGPDGRNLQLKFTSRLSLPLFTGGKVEGEQGAAIHVVLQDANTGVAVTSGPESCAKLDVLVLEGDFNQEDDEDWTEEEFESHIVKEREGKRPLLTGDLQVTLKEGVGTIGELIFTDNSSWIRSRKFRLGLRVAPGSFEGIRVREAKTEAFTVKDHRGELYKKHYPPALKDDVWRLEKIGKDGAFHKKLNASGIYTVEDFLQLLVKDQQRLRSILGSGMSNKMWESLVEHAKTCVLSGKHYVYYAVDSRSVGAIFNNIYEFTGLIADDQFISAENLTDNQKIYADGLVKKAYDDWMHVVEYDGKALLSFKQKKKSVTTRSDTAAAATNSPASYSSSNAQKQLSQPAKAGQTSTGTTSEADGSASTYNGNQPVRYTANSQSIPANVTTQYDRCSLTPESQFNGSTLQNQASRGSNMLALGPSQQQQQNFEFSALGGQSMQPTSLNPFDDWSQPQENRSGVDDYLMEEIRMRSHEILENEEMQQMLRILSMGGASTNLTEDGFTFPNYMPATPPNFNFGDDRVRPPGKAVVGWLKIKAAMRWGIFVRKKAAERRAQLVELED</sequence>
<feature type="domain" description="Calmodulin binding protein C-terminal" evidence="11">
    <location>
        <begin position="398"/>
        <end position="460"/>
    </location>
</feature>
<evidence type="ECO:0000256" key="3">
    <source>
        <dbReference type="ARBA" id="ARBA00023015"/>
    </source>
</evidence>
<evidence type="ECO:0000256" key="1">
    <source>
        <dbReference type="ARBA" id="ARBA00004123"/>
    </source>
</evidence>
<keyword evidence="6" id="KW-0804">Transcription</keyword>
<dbReference type="InterPro" id="IPR046831">
    <property type="entry name" value="Calmodulin_bind_N"/>
</dbReference>
<dbReference type="AlphaFoldDB" id="A0A0D9VH70"/>
<dbReference type="GO" id="GO:0003700">
    <property type="term" value="F:DNA-binding transcription factor activity"/>
    <property type="evidence" value="ECO:0007669"/>
    <property type="project" value="TreeGrafter"/>
</dbReference>
<feature type="region of interest" description="Disordered" evidence="8">
    <location>
        <begin position="477"/>
        <end position="540"/>
    </location>
</feature>
<evidence type="ECO:0000313" key="13">
    <source>
        <dbReference type="Proteomes" id="UP000032180"/>
    </source>
</evidence>
<reference evidence="12" key="3">
    <citation type="submission" date="2015-04" db="UniProtKB">
        <authorList>
            <consortium name="EnsemblPlants"/>
        </authorList>
    </citation>
    <scope>IDENTIFICATION</scope>
</reference>
<evidence type="ECO:0000256" key="2">
    <source>
        <dbReference type="ARBA" id="ARBA00007214"/>
    </source>
</evidence>
<comment type="similarity">
    <text evidence="2">Belongs to the plant ACBP60 protein family.</text>
</comment>
<dbReference type="Pfam" id="PF07887">
    <property type="entry name" value="Calmodulin_bind"/>
    <property type="match status" value="1"/>
</dbReference>
<accession>A0A0D9VH70</accession>
<evidence type="ECO:0000259" key="10">
    <source>
        <dbReference type="Pfam" id="PF20451"/>
    </source>
</evidence>
<keyword evidence="5" id="KW-0010">Activator</keyword>
<evidence type="ECO:0000259" key="11">
    <source>
        <dbReference type="Pfam" id="PF20452"/>
    </source>
</evidence>
<dbReference type="EnsemblPlants" id="LPERR02G16830.2">
    <property type="protein sequence ID" value="LPERR02G16830.2"/>
    <property type="gene ID" value="LPERR02G16830"/>
</dbReference>
<dbReference type="Proteomes" id="UP000032180">
    <property type="component" value="Chromosome 2"/>
</dbReference>
<proteinExistence type="inferred from homology"/>
<dbReference type="Gramene" id="LPERR02G16830.2">
    <property type="protein sequence ID" value="LPERR02G16830.2"/>
    <property type="gene ID" value="LPERR02G16830"/>
</dbReference>
<dbReference type="STRING" id="77586.A0A0D9VH70"/>
<dbReference type="Pfam" id="PF20451">
    <property type="entry name" value="Calmod_bind_M"/>
    <property type="match status" value="1"/>
</dbReference>
<evidence type="ECO:0000256" key="5">
    <source>
        <dbReference type="ARBA" id="ARBA00023159"/>
    </source>
</evidence>
<keyword evidence="7" id="KW-0539">Nucleus</keyword>
<feature type="domain" description="Calmodulin binding protein central" evidence="10">
    <location>
        <begin position="327"/>
        <end position="393"/>
    </location>
</feature>
<dbReference type="PANTHER" id="PTHR31713">
    <property type="entry name" value="OS02G0177800 PROTEIN"/>
    <property type="match status" value="1"/>
</dbReference>
<dbReference type="GO" id="GO:0005634">
    <property type="term" value="C:nucleus"/>
    <property type="evidence" value="ECO:0007669"/>
    <property type="project" value="UniProtKB-SubCell"/>
</dbReference>
<evidence type="ECO:0000256" key="6">
    <source>
        <dbReference type="ARBA" id="ARBA00023163"/>
    </source>
</evidence>